<dbReference type="InterPro" id="IPR003651">
    <property type="entry name" value="Endonuclease3_FeS-loop_motif"/>
</dbReference>
<keyword evidence="10" id="KW-0411">Iron-sulfur</keyword>
<dbReference type="GO" id="GO:0006298">
    <property type="term" value="P:mismatch repair"/>
    <property type="evidence" value="ECO:0007669"/>
    <property type="project" value="TreeGrafter"/>
</dbReference>
<dbReference type="Gene3D" id="1.10.1670.10">
    <property type="entry name" value="Helix-hairpin-Helix base-excision DNA repair enzymes (C-terminal)"/>
    <property type="match status" value="1"/>
</dbReference>
<dbReference type="GO" id="GO:0032357">
    <property type="term" value="F:oxidized purine DNA binding"/>
    <property type="evidence" value="ECO:0007669"/>
    <property type="project" value="TreeGrafter"/>
</dbReference>
<dbReference type="SMART" id="SM00525">
    <property type="entry name" value="FES"/>
    <property type="match status" value="1"/>
</dbReference>
<evidence type="ECO:0000256" key="2">
    <source>
        <dbReference type="ARBA" id="ARBA00001966"/>
    </source>
</evidence>
<evidence type="ECO:0000256" key="8">
    <source>
        <dbReference type="ARBA" id="ARBA00022801"/>
    </source>
</evidence>
<name>A0A3R8PDJ7_9CORY</name>
<dbReference type="SMART" id="SM00478">
    <property type="entry name" value="ENDO3c"/>
    <property type="match status" value="1"/>
</dbReference>
<dbReference type="EMBL" id="PQNK01000003">
    <property type="protein sequence ID" value="RRO87425.1"/>
    <property type="molecule type" value="Genomic_DNA"/>
</dbReference>
<dbReference type="InterPro" id="IPR023170">
    <property type="entry name" value="HhH_base_excis_C"/>
</dbReference>
<dbReference type="InterPro" id="IPR003265">
    <property type="entry name" value="HhH-GPD_domain"/>
</dbReference>
<dbReference type="CDD" id="cd00056">
    <property type="entry name" value="ENDO3c"/>
    <property type="match status" value="1"/>
</dbReference>
<keyword evidence="9" id="KW-0408">Iron</keyword>
<evidence type="ECO:0000256" key="11">
    <source>
        <dbReference type="ARBA" id="ARBA00023204"/>
    </source>
</evidence>
<dbReference type="InterPro" id="IPR044298">
    <property type="entry name" value="MIG/MutY"/>
</dbReference>
<dbReference type="GO" id="GO:0006284">
    <property type="term" value="P:base-excision repair"/>
    <property type="evidence" value="ECO:0007669"/>
    <property type="project" value="InterPro"/>
</dbReference>
<proteinExistence type="inferred from homology"/>
<evidence type="ECO:0000256" key="10">
    <source>
        <dbReference type="ARBA" id="ARBA00023014"/>
    </source>
</evidence>
<evidence type="ECO:0000256" key="3">
    <source>
        <dbReference type="ARBA" id="ARBA00008343"/>
    </source>
</evidence>
<dbReference type="GO" id="GO:0051539">
    <property type="term" value="F:4 iron, 4 sulfur cluster binding"/>
    <property type="evidence" value="ECO:0007669"/>
    <property type="project" value="InterPro"/>
</dbReference>
<reference evidence="14 15" key="1">
    <citation type="submission" date="2018-01" db="EMBL/GenBank/DDBJ databases">
        <title>Twenty Corynebacterium bovis Genomes.</title>
        <authorList>
            <person name="Gulvik C.A."/>
        </authorList>
    </citation>
    <scope>NUCLEOTIDE SEQUENCE [LARGE SCALE GENOMIC DNA]</scope>
    <source>
        <strain evidence="14 15">F6900</strain>
    </source>
</reference>
<dbReference type="PANTHER" id="PTHR42944">
    <property type="entry name" value="ADENINE DNA GLYCOSYLASE"/>
    <property type="match status" value="1"/>
</dbReference>
<organism evidence="14 15">
    <name type="scientific">Corynebacterium bovis</name>
    <dbReference type="NCBI Taxonomy" id="36808"/>
    <lineage>
        <taxon>Bacteria</taxon>
        <taxon>Bacillati</taxon>
        <taxon>Actinomycetota</taxon>
        <taxon>Actinomycetes</taxon>
        <taxon>Mycobacteriales</taxon>
        <taxon>Corynebacteriaceae</taxon>
        <taxon>Corynebacterium</taxon>
    </lineage>
</organism>
<comment type="catalytic activity">
    <reaction evidence="1">
        <text>Hydrolyzes free adenine bases from 7,8-dihydro-8-oxoguanine:adenine mismatched double-stranded DNA, leaving an apurinic site.</text>
        <dbReference type="EC" id="3.2.2.31"/>
    </reaction>
</comment>
<sequence length="307" mass="34125">MTSTGTLLNDWYAAHARDLPWRRPGTTPWAVLLSEVMSQQTPVARVIPRWERWLELWPRPADLAAAPTADVLREWGSLGYPRRALRLRECAQAVGDALPDTVPGLEALPGIGTYTARAVAAFAFGRAVPVVDTNVRRVHHRLVRGVRLPGPARATDLVDVADLMPWVDEDPALTRRGYTNPTHDPARRDEALGMCASLMELGATVCVARTPRCDRCPVLDRCRWTALGRPEPTERERADARRRVQTFEGTDRQARGRIMALLRSRETADAAALAGVWGDAGQRDRAVRSLMDDGLVTRTGDVWHLPR</sequence>
<dbReference type="EC" id="3.2.2.31" evidence="4"/>
<dbReference type="Gene3D" id="1.10.340.30">
    <property type="entry name" value="Hypothetical protein, domain 2"/>
    <property type="match status" value="1"/>
</dbReference>
<evidence type="ECO:0000259" key="13">
    <source>
        <dbReference type="SMART" id="SM00478"/>
    </source>
</evidence>
<keyword evidence="11" id="KW-0234">DNA repair</keyword>
<accession>A0A3R8PDJ7</accession>
<dbReference type="RefSeq" id="WP_125172563.1">
    <property type="nucleotide sequence ID" value="NZ_JAPJOD010000012.1"/>
</dbReference>
<protein>
    <recommendedName>
        <fullName evidence="5">Adenine DNA glycosylase</fullName>
        <ecNumber evidence="4">3.2.2.31</ecNumber>
    </recommendedName>
</protein>
<dbReference type="PANTHER" id="PTHR42944:SF1">
    <property type="entry name" value="ADENINE DNA GLYCOSYLASE"/>
    <property type="match status" value="1"/>
</dbReference>
<comment type="similarity">
    <text evidence="3">Belongs to the Nth/MutY family.</text>
</comment>
<dbReference type="Pfam" id="PF10576">
    <property type="entry name" value="EndIII_4Fe-2S"/>
    <property type="match status" value="1"/>
</dbReference>
<keyword evidence="6" id="KW-0479">Metal-binding</keyword>
<comment type="cofactor">
    <cofactor evidence="2">
        <name>[4Fe-4S] cluster</name>
        <dbReference type="ChEBI" id="CHEBI:49883"/>
    </cofactor>
</comment>
<dbReference type="Pfam" id="PF00730">
    <property type="entry name" value="HhH-GPD"/>
    <property type="match status" value="1"/>
</dbReference>
<gene>
    <name evidence="14" type="ORF">CXF48_02515</name>
</gene>
<keyword evidence="8" id="KW-0378">Hydrolase</keyword>
<evidence type="ECO:0000313" key="14">
    <source>
        <dbReference type="EMBL" id="RRO87425.1"/>
    </source>
</evidence>
<keyword evidence="12" id="KW-0326">Glycosidase</keyword>
<dbReference type="GO" id="GO:0035485">
    <property type="term" value="F:adenine/guanine mispair binding"/>
    <property type="evidence" value="ECO:0007669"/>
    <property type="project" value="TreeGrafter"/>
</dbReference>
<dbReference type="Proteomes" id="UP000276526">
    <property type="component" value="Unassembled WGS sequence"/>
</dbReference>
<evidence type="ECO:0000256" key="6">
    <source>
        <dbReference type="ARBA" id="ARBA00022723"/>
    </source>
</evidence>
<dbReference type="GO" id="GO:0000701">
    <property type="term" value="F:purine-specific mismatch base pair DNA N-glycosylase activity"/>
    <property type="evidence" value="ECO:0007669"/>
    <property type="project" value="UniProtKB-EC"/>
</dbReference>
<evidence type="ECO:0000256" key="12">
    <source>
        <dbReference type="ARBA" id="ARBA00023295"/>
    </source>
</evidence>
<evidence type="ECO:0000256" key="9">
    <source>
        <dbReference type="ARBA" id="ARBA00023004"/>
    </source>
</evidence>
<comment type="caution">
    <text evidence="14">The sequence shown here is derived from an EMBL/GenBank/DDBJ whole genome shotgun (WGS) entry which is preliminary data.</text>
</comment>
<dbReference type="Pfam" id="PF00633">
    <property type="entry name" value="HHH"/>
    <property type="match status" value="1"/>
</dbReference>
<dbReference type="InterPro" id="IPR011257">
    <property type="entry name" value="DNA_glycosylase"/>
</dbReference>
<evidence type="ECO:0000256" key="1">
    <source>
        <dbReference type="ARBA" id="ARBA00000843"/>
    </source>
</evidence>
<evidence type="ECO:0000256" key="4">
    <source>
        <dbReference type="ARBA" id="ARBA00012045"/>
    </source>
</evidence>
<evidence type="ECO:0000256" key="7">
    <source>
        <dbReference type="ARBA" id="ARBA00022763"/>
    </source>
</evidence>
<dbReference type="GO" id="GO:0034039">
    <property type="term" value="F:8-oxo-7,8-dihydroguanine DNA N-glycosylase activity"/>
    <property type="evidence" value="ECO:0007669"/>
    <property type="project" value="TreeGrafter"/>
</dbReference>
<evidence type="ECO:0000313" key="15">
    <source>
        <dbReference type="Proteomes" id="UP000276526"/>
    </source>
</evidence>
<keyword evidence="7" id="KW-0227">DNA damage</keyword>
<dbReference type="AlphaFoldDB" id="A0A3R8PDJ7"/>
<feature type="domain" description="HhH-GPD" evidence="13">
    <location>
        <begin position="37"/>
        <end position="169"/>
    </location>
</feature>
<dbReference type="InterPro" id="IPR000445">
    <property type="entry name" value="HhH_motif"/>
</dbReference>
<dbReference type="SUPFAM" id="SSF48150">
    <property type="entry name" value="DNA-glycosylase"/>
    <property type="match status" value="1"/>
</dbReference>
<evidence type="ECO:0000256" key="5">
    <source>
        <dbReference type="ARBA" id="ARBA00022023"/>
    </source>
</evidence>
<dbReference type="GO" id="GO:0046872">
    <property type="term" value="F:metal ion binding"/>
    <property type="evidence" value="ECO:0007669"/>
    <property type="project" value="UniProtKB-KW"/>
</dbReference>